<gene>
    <name evidence="6" type="ORF">IDSA_03855</name>
</gene>
<dbReference type="Pfam" id="PF25954">
    <property type="entry name" value="Beta-barrel_RND_2"/>
    <property type="match status" value="1"/>
</dbReference>
<dbReference type="OrthoDB" id="9806939at2"/>
<reference evidence="6 7" key="1">
    <citation type="submission" date="2014-06" db="EMBL/GenBank/DDBJ databases">
        <title>The draft genome sequence of Idiomarina salinarum ISL-52.</title>
        <authorList>
            <person name="Du J."/>
            <person name="Shao Z."/>
        </authorList>
    </citation>
    <scope>NUCLEOTIDE SEQUENCE [LARGE SCALE GENOMIC DNA]</scope>
    <source>
        <strain evidence="6 7">ISL-52</strain>
    </source>
</reference>
<sequence length="345" mass="38241">MTLSGRFGLFIVLTCTGITGAFAQQWGSEASALVLVQPLGFEREEERVDAVGYAEAVQSVDLFPAVGDLVREVTFRAGDYVEQGELLVQLDNRRQQIALERAKIELADAERTVERLRSSRQQGAIPQSQLDDAITIRDLLKVAVDEARTALDDREVRAPFAGFVGITEVEQGDRITPQTLITTLDQREQLYIDFAAPELALPLLQQNASLSVRPWNRQADAYSAEIVHIDSRILPGSRTIRVRALLDNDGDKFRPGMSFRVSVALQGNSYPVIPEAALMWGAEGAYLWVVEDDKAKRVDVEIKQRLEGRILVSGDLQLGDSLIVEGVQQLRQGQQVRTEQAAETN</sequence>
<comment type="caution">
    <text evidence="6">The sequence shown here is derived from an EMBL/GenBank/DDBJ whole genome shotgun (WGS) entry which is preliminary data.</text>
</comment>
<dbReference type="Proteomes" id="UP000054363">
    <property type="component" value="Unassembled WGS sequence"/>
</dbReference>
<dbReference type="InterPro" id="IPR058792">
    <property type="entry name" value="Beta-barrel_RND_2"/>
</dbReference>
<dbReference type="NCBIfam" id="TIGR01730">
    <property type="entry name" value="RND_mfp"/>
    <property type="match status" value="1"/>
</dbReference>
<dbReference type="eggNOG" id="COG0845">
    <property type="taxonomic scope" value="Bacteria"/>
</dbReference>
<keyword evidence="2" id="KW-0175">Coiled coil</keyword>
<dbReference type="InterPro" id="IPR058625">
    <property type="entry name" value="MdtA-like_BSH"/>
</dbReference>
<dbReference type="STRING" id="435908.IDSA_03855"/>
<dbReference type="Gene3D" id="1.10.287.470">
    <property type="entry name" value="Helix hairpin bin"/>
    <property type="match status" value="1"/>
</dbReference>
<feature type="domain" description="Multidrug resistance protein MdtA-like barrel-sandwich hybrid" evidence="3">
    <location>
        <begin position="60"/>
        <end position="176"/>
    </location>
</feature>
<evidence type="ECO:0000313" key="6">
    <source>
        <dbReference type="EMBL" id="KFZ31828.1"/>
    </source>
</evidence>
<feature type="domain" description="YknX-like C-terminal permuted SH3-like" evidence="5">
    <location>
        <begin position="272"/>
        <end position="337"/>
    </location>
</feature>
<dbReference type="Gene3D" id="2.40.30.170">
    <property type="match status" value="1"/>
</dbReference>
<dbReference type="PANTHER" id="PTHR30469:SF11">
    <property type="entry name" value="BLL4320 PROTEIN"/>
    <property type="match status" value="1"/>
</dbReference>
<dbReference type="Pfam" id="PF25989">
    <property type="entry name" value="YknX_C"/>
    <property type="match status" value="1"/>
</dbReference>
<evidence type="ECO:0000313" key="7">
    <source>
        <dbReference type="Proteomes" id="UP000054363"/>
    </source>
</evidence>
<feature type="domain" description="CusB-like beta-barrel" evidence="4">
    <location>
        <begin position="191"/>
        <end position="264"/>
    </location>
</feature>
<evidence type="ECO:0000256" key="1">
    <source>
        <dbReference type="ARBA" id="ARBA00009477"/>
    </source>
</evidence>
<dbReference type="PANTHER" id="PTHR30469">
    <property type="entry name" value="MULTIDRUG RESISTANCE PROTEIN MDTA"/>
    <property type="match status" value="1"/>
</dbReference>
<comment type="similarity">
    <text evidence="1">Belongs to the membrane fusion protein (MFP) (TC 8.A.1) family.</text>
</comment>
<dbReference type="GO" id="GO:1990281">
    <property type="term" value="C:efflux pump complex"/>
    <property type="evidence" value="ECO:0007669"/>
    <property type="project" value="TreeGrafter"/>
</dbReference>
<evidence type="ECO:0000256" key="2">
    <source>
        <dbReference type="SAM" id="Coils"/>
    </source>
</evidence>
<proteinExistence type="inferred from homology"/>
<evidence type="ECO:0000259" key="5">
    <source>
        <dbReference type="Pfam" id="PF25989"/>
    </source>
</evidence>
<name>A0A094LAG3_9GAMM</name>
<feature type="coiled-coil region" evidence="2">
    <location>
        <begin position="92"/>
        <end position="119"/>
    </location>
</feature>
<evidence type="ECO:0000259" key="4">
    <source>
        <dbReference type="Pfam" id="PF25954"/>
    </source>
</evidence>
<dbReference type="Pfam" id="PF25917">
    <property type="entry name" value="BSH_RND"/>
    <property type="match status" value="1"/>
</dbReference>
<evidence type="ECO:0000259" key="3">
    <source>
        <dbReference type="Pfam" id="PF25917"/>
    </source>
</evidence>
<dbReference type="RefSeq" id="WP_034774353.1">
    <property type="nucleotide sequence ID" value="NZ_JPER01000001.1"/>
</dbReference>
<protein>
    <submittedName>
        <fullName evidence="6">Hemolysin D</fullName>
    </submittedName>
</protein>
<dbReference type="EMBL" id="JPER01000001">
    <property type="protein sequence ID" value="KFZ31828.1"/>
    <property type="molecule type" value="Genomic_DNA"/>
</dbReference>
<dbReference type="InterPro" id="IPR058637">
    <property type="entry name" value="YknX-like_C"/>
</dbReference>
<accession>A0A094LAG3</accession>
<dbReference type="Gene3D" id="2.40.50.100">
    <property type="match status" value="1"/>
</dbReference>
<dbReference type="Gene3D" id="2.40.420.20">
    <property type="match status" value="1"/>
</dbReference>
<dbReference type="InterPro" id="IPR006143">
    <property type="entry name" value="RND_pump_MFP"/>
</dbReference>
<dbReference type="GO" id="GO:0015562">
    <property type="term" value="F:efflux transmembrane transporter activity"/>
    <property type="evidence" value="ECO:0007669"/>
    <property type="project" value="TreeGrafter"/>
</dbReference>
<dbReference type="SUPFAM" id="SSF111369">
    <property type="entry name" value="HlyD-like secretion proteins"/>
    <property type="match status" value="1"/>
</dbReference>
<dbReference type="AlphaFoldDB" id="A0A094LAG3"/>
<organism evidence="6 7">
    <name type="scientific">Pseudidiomarina salinarum</name>
    <dbReference type="NCBI Taxonomy" id="435908"/>
    <lineage>
        <taxon>Bacteria</taxon>
        <taxon>Pseudomonadati</taxon>
        <taxon>Pseudomonadota</taxon>
        <taxon>Gammaproteobacteria</taxon>
        <taxon>Alteromonadales</taxon>
        <taxon>Idiomarinaceae</taxon>
        <taxon>Pseudidiomarina</taxon>
    </lineage>
</organism>
<keyword evidence="7" id="KW-1185">Reference proteome</keyword>